<name>A0ABP1RXZ5_9HEXA</name>
<reference evidence="2 3" key="1">
    <citation type="submission" date="2024-08" db="EMBL/GenBank/DDBJ databases">
        <authorList>
            <person name="Cucini C."/>
            <person name="Frati F."/>
        </authorList>
    </citation>
    <scope>NUCLEOTIDE SEQUENCE [LARGE SCALE GENOMIC DNA]</scope>
</reference>
<protein>
    <submittedName>
        <fullName evidence="2">Uncharacterized protein</fullName>
    </submittedName>
</protein>
<keyword evidence="1" id="KW-0812">Transmembrane</keyword>
<keyword evidence="1" id="KW-1133">Transmembrane helix</keyword>
<evidence type="ECO:0000313" key="3">
    <source>
        <dbReference type="Proteomes" id="UP001642540"/>
    </source>
</evidence>
<accession>A0ABP1RXZ5</accession>
<organism evidence="2 3">
    <name type="scientific">Orchesella dallaii</name>
    <dbReference type="NCBI Taxonomy" id="48710"/>
    <lineage>
        <taxon>Eukaryota</taxon>
        <taxon>Metazoa</taxon>
        <taxon>Ecdysozoa</taxon>
        <taxon>Arthropoda</taxon>
        <taxon>Hexapoda</taxon>
        <taxon>Collembola</taxon>
        <taxon>Entomobryomorpha</taxon>
        <taxon>Entomobryoidea</taxon>
        <taxon>Orchesellidae</taxon>
        <taxon>Orchesellinae</taxon>
        <taxon>Orchesella</taxon>
    </lineage>
</organism>
<sequence>MQRSMEPRCSILYVECCVFQLGTLEHGIHITSHLSSLFNAKGDSCTKDNLAHIYFVSFCCKVVCALCPFLSVHIGLPELVVWFGLVLPFLSLLASFPSFLHIIFSERERSFNGKPLRCITPSTSEALEHENGIPFPLFQKFPMYFKYVFT</sequence>
<evidence type="ECO:0000313" key="2">
    <source>
        <dbReference type="EMBL" id="CAL8138756.1"/>
    </source>
</evidence>
<keyword evidence="3" id="KW-1185">Reference proteome</keyword>
<feature type="transmembrane region" description="Helical" evidence="1">
    <location>
        <begin position="80"/>
        <end position="104"/>
    </location>
</feature>
<comment type="caution">
    <text evidence="2">The sequence shown here is derived from an EMBL/GenBank/DDBJ whole genome shotgun (WGS) entry which is preliminary data.</text>
</comment>
<proteinExistence type="predicted"/>
<dbReference type="Proteomes" id="UP001642540">
    <property type="component" value="Unassembled WGS sequence"/>
</dbReference>
<keyword evidence="1" id="KW-0472">Membrane</keyword>
<evidence type="ECO:0000256" key="1">
    <source>
        <dbReference type="SAM" id="Phobius"/>
    </source>
</evidence>
<feature type="transmembrane region" description="Helical" evidence="1">
    <location>
        <begin position="53"/>
        <end position="74"/>
    </location>
</feature>
<dbReference type="EMBL" id="CAXLJM020000124">
    <property type="protein sequence ID" value="CAL8138756.1"/>
    <property type="molecule type" value="Genomic_DNA"/>
</dbReference>
<gene>
    <name evidence="2" type="ORF">ODALV1_LOCUS27516</name>
</gene>